<dbReference type="HOGENOM" id="CLU_1680703_0_0_1"/>
<feature type="region of interest" description="Disordered" evidence="1">
    <location>
        <begin position="84"/>
        <end position="118"/>
    </location>
</feature>
<accession>A0A0E0CM05</accession>
<evidence type="ECO:0000313" key="2">
    <source>
        <dbReference type="EnsemblPlants" id="OMERI02G20340.1"/>
    </source>
</evidence>
<proteinExistence type="predicted"/>
<sequence>MADAEDGAAEPDDGERGRRGGRAGRRRRSIRTTRTQKTTATPATAAPTRADGGMRCRLAASAGATVSEPILFYSFQAWLRLEEKRKVKQPSPRKAAQLRSDPARPIHPPPPLSHTPRLSATALGGVVLGFQNLLDPSSLSPPPPSSAPIAAGSSPVS</sequence>
<organism evidence="2">
    <name type="scientific">Oryza meridionalis</name>
    <dbReference type="NCBI Taxonomy" id="40149"/>
    <lineage>
        <taxon>Eukaryota</taxon>
        <taxon>Viridiplantae</taxon>
        <taxon>Streptophyta</taxon>
        <taxon>Embryophyta</taxon>
        <taxon>Tracheophyta</taxon>
        <taxon>Spermatophyta</taxon>
        <taxon>Magnoliopsida</taxon>
        <taxon>Liliopsida</taxon>
        <taxon>Poales</taxon>
        <taxon>Poaceae</taxon>
        <taxon>BOP clade</taxon>
        <taxon>Oryzoideae</taxon>
        <taxon>Oryzeae</taxon>
        <taxon>Oryzinae</taxon>
        <taxon>Oryza</taxon>
    </lineage>
</organism>
<feature type="compositionally biased region" description="Basic residues" evidence="1">
    <location>
        <begin position="19"/>
        <end position="31"/>
    </location>
</feature>
<reference evidence="2" key="1">
    <citation type="submission" date="2015-04" db="UniProtKB">
        <authorList>
            <consortium name="EnsemblPlants"/>
        </authorList>
    </citation>
    <scope>IDENTIFICATION</scope>
</reference>
<dbReference type="EnsemblPlants" id="OMERI02G20340.1">
    <property type="protein sequence ID" value="OMERI02G20340.1"/>
    <property type="gene ID" value="OMERI02G20340"/>
</dbReference>
<evidence type="ECO:0000256" key="1">
    <source>
        <dbReference type="SAM" id="MobiDB-lite"/>
    </source>
</evidence>
<protein>
    <submittedName>
        <fullName evidence="2">Uncharacterized protein</fullName>
    </submittedName>
</protein>
<dbReference type="Gramene" id="OMERI02G20340.1">
    <property type="protein sequence ID" value="OMERI02G20340.1"/>
    <property type="gene ID" value="OMERI02G20340"/>
</dbReference>
<keyword evidence="3" id="KW-1185">Reference proteome</keyword>
<feature type="compositionally biased region" description="Acidic residues" evidence="1">
    <location>
        <begin position="1"/>
        <end position="13"/>
    </location>
</feature>
<dbReference type="AlphaFoldDB" id="A0A0E0CM05"/>
<feature type="region of interest" description="Disordered" evidence="1">
    <location>
        <begin position="133"/>
        <end position="157"/>
    </location>
</feature>
<feature type="region of interest" description="Disordered" evidence="1">
    <location>
        <begin position="1"/>
        <end position="53"/>
    </location>
</feature>
<dbReference type="Proteomes" id="UP000008021">
    <property type="component" value="Chromosome 2"/>
</dbReference>
<feature type="compositionally biased region" description="Low complexity" evidence="1">
    <location>
        <begin position="32"/>
        <end position="53"/>
    </location>
</feature>
<name>A0A0E0CM05_9ORYZ</name>
<evidence type="ECO:0000313" key="3">
    <source>
        <dbReference type="Proteomes" id="UP000008021"/>
    </source>
</evidence>
<feature type="compositionally biased region" description="Low complexity" evidence="1">
    <location>
        <begin position="147"/>
        <end position="157"/>
    </location>
</feature>
<reference evidence="2" key="2">
    <citation type="submission" date="2018-05" db="EMBL/GenBank/DDBJ databases">
        <title>OmerRS3 (Oryza meridionalis Reference Sequence Version 3).</title>
        <authorList>
            <person name="Zhang J."/>
            <person name="Kudrna D."/>
            <person name="Lee S."/>
            <person name="Talag J."/>
            <person name="Welchert J."/>
            <person name="Wing R.A."/>
        </authorList>
    </citation>
    <scope>NUCLEOTIDE SEQUENCE [LARGE SCALE GENOMIC DNA]</scope>
    <source>
        <strain evidence="2">cv. OR44</strain>
    </source>
</reference>